<dbReference type="OrthoDB" id="187836at2759"/>
<dbReference type="InParanoid" id="A0A6I9TEL4"/>
<dbReference type="InterPro" id="IPR015942">
    <property type="entry name" value="Asp/Glu/hydantoin_racemase"/>
</dbReference>
<evidence type="ECO:0000256" key="1">
    <source>
        <dbReference type="ARBA" id="ARBA00023235"/>
    </source>
</evidence>
<gene>
    <name evidence="3" type="primary">LOC105164313</name>
</gene>
<dbReference type="PANTHER" id="PTHR21198:SF7">
    <property type="entry name" value="ASPARTATE-GLUTAMATE RACEMASE FAMILY"/>
    <property type="match status" value="1"/>
</dbReference>
<organism evidence="2 3">
    <name type="scientific">Sesamum indicum</name>
    <name type="common">Oriental sesame</name>
    <name type="synonym">Sesamum orientale</name>
    <dbReference type="NCBI Taxonomy" id="4182"/>
    <lineage>
        <taxon>Eukaryota</taxon>
        <taxon>Viridiplantae</taxon>
        <taxon>Streptophyta</taxon>
        <taxon>Embryophyta</taxon>
        <taxon>Tracheophyta</taxon>
        <taxon>Spermatophyta</taxon>
        <taxon>Magnoliopsida</taxon>
        <taxon>eudicotyledons</taxon>
        <taxon>Gunneridae</taxon>
        <taxon>Pentapetalae</taxon>
        <taxon>asterids</taxon>
        <taxon>lamiids</taxon>
        <taxon>Lamiales</taxon>
        <taxon>Pedaliaceae</taxon>
        <taxon>Sesamum</taxon>
    </lineage>
</organism>
<keyword evidence="2" id="KW-1185">Reference proteome</keyword>
<dbReference type="SUPFAM" id="SSF53681">
    <property type="entry name" value="Aspartate/glutamate racemase"/>
    <property type="match status" value="2"/>
</dbReference>
<dbReference type="FunCoup" id="A0A6I9TEL4">
    <property type="interactions" value="23"/>
</dbReference>
<dbReference type="KEGG" id="sind:105164313"/>
<dbReference type="Pfam" id="PF01177">
    <property type="entry name" value="Asp_Glu_race"/>
    <property type="match status" value="1"/>
</dbReference>
<name>A0A6I9TEL4_SESIN</name>
<reference evidence="3" key="2">
    <citation type="submission" date="2025-08" db="UniProtKB">
        <authorList>
            <consortium name="RefSeq"/>
        </authorList>
    </citation>
    <scope>IDENTIFICATION</scope>
</reference>
<evidence type="ECO:0000313" key="2">
    <source>
        <dbReference type="Proteomes" id="UP000504604"/>
    </source>
</evidence>
<keyword evidence="1" id="KW-0413">Isomerase</keyword>
<dbReference type="InterPro" id="IPR001920">
    <property type="entry name" value="Asp/Glu_race"/>
</dbReference>
<protein>
    <submittedName>
        <fullName evidence="3">Uncharacterized protein LOC105164313</fullName>
    </submittedName>
</protein>
<dbReference type="RefSeq" id="XP_011081240.1">
    <property type="nucleotide sequence ID" value="XM_011082938.2"/>
</dbReference>
<dbReference type="AlphaFoldDB" id="A0A6I9TEL4"/>
<reference evidence="2" key="1">
    <citation type="submission" date="2024-10" db="UniProtKB">
        <authorList>
            <consortium name="RefSeq"/>
        </authorList>
    </citation>
    <scope>NUCLEOTIDE SEQUENCE [LARGE SCALE GENOMIC DNA]</scope>
    <source>
        <strain evidence="2">cv. Zhongzhi No. 13</strain>
    </source>
</reference>
<dbReference type="PANTHER" id="PTHR21198">
    <property type="entry name" value="GLUTAMATE RACEMASE"/>
    <property type="match status" value="1"/>
</dbReference>
<proteinExistence type="predicted"/>
<evidence type="ECO:0000313" key="3">
    <source>
        <dbReference type="RefSeq" id="XP_011081240.1"/>
    </source>
</evidence>
<accession>A0A6I9TEL4</accession>
<dbReference type="GeneID" id="105164313"/>
<dbReference type="Gene3D" id="3.40.50.1860">
    <property type="match status" value="2"/>
</dbReference>
<sequence length="346" mass="38396">MYSVKISVSVSSTSFDTRMSLCFQSFNYLPSTINCCLSKDTNQSNKVKKSHAMVKVPASIIPQAEESNSPADSNTTCLTNKPLTDRNFSCPDQANSVGIIGGLSVDSSLNFAKKLRMEEQKNALPFILCSDPILNKELSSLERGYFPLLSGRTERVHIDQRSIIENLRRKRVFLEKSGVCCVVMPCHILHSWHDEVEDGCSVPLLHMGECIAKALKEEKFRPIEAGSPIRIGILATNATLAARVYQEKLENEGFEVVLPDKATMEHTVIPALDALSRKDFEGAQNLFRIALQVLLVRAVNRIILASDELWQLLPHDDPLWMKCIDPMDALAQSTVKHAQAAGRSKG</sequence>
<dbReference type="GO" id="GO:0047661">
    <property type="term" value="F:amino-acid racemase activity"/>
    <property type="evidence" value="ECO:0007669"/>
    <property type="project" value="InterPro"/>
</dbReference>
<dbReference type="Proteomes" id="UP000504604">
    <property type="component" value="Linkage group LG1"/>
</dbReference>